<organism evidence="2 3">
    <name type="scientific">Stieleria neptunia</name>
    <dbReference type="NCBI Taxonomy" id="2527979"/>
    <lineage>
        <taxon>Bacteria</taxon>
        <taxon>Pseudomonadati</taxon>
        <taxon>Planctomycetota</taxon>
        <taxon>Planctomycetia</taxon>
        <taxon>Pirellulales</taxon>
        <taxon>Pirellulaceae</taxon>
        <taxon>Stieleria</taxon>
    </lineage>
</organism>
<gene>
    <name evidence="2" type="ORF">Enr13x_63320</name>
</gene>
<evidence type="ECO:0000313" key="3">
    <source>
        <dbReference type="Proteomes" id="UP000319004"/>
    </source>
</evidence>
<reference evidence="2 3" key="1">
    <citation type="submission" date="2019-03" db="EMBL/GenBank/DDBJ databases">
        <title>Deep-cultivation of Planctomycetes and their phenomic and genomic characterization uncovers novel biology.</title>
        <authorList>
            <person name="Wiegand S."/>
            <person name="Jogler M."/>
            <person name="Boedeker C."/>
            <person name="Pinto D."/>
            <person name="Vollmers J."/>
            <person name="Rivas-Marin E."/>
            <person name="Kohn T."/>
            <person name="Peeters S.H."/>
            <person name="Heuer A."/>
            <person name="Rast P."/>
            <person name="Oberbeckmann S."/>
            <person name="Bunk B."/>
            <person name="Jeske O."/>
            <person name="Meyerdierks A."/>
            <person name="Storesund J.E."/>
            <person name="Kallscheuer N."/>
            <person name="Luecker S."/>
            <person name="Lage O.M."/>
            <person name="Pohl T."/>
            <person name="Merkel B.J."/>
            <person name="Hornburger P."/>
            <person name="Mueller R.-W."/>
            <person name="Bruemmer F."/>
            <person name="Labrenz M."/>
            <person name="Spormann A.M."/>
            <person name="Op den Camp H."/>
            <person name="Overmann J."/>
            <person name="Amann R."/>
            <person name="Jetten M.S.M."/>
            <person name="Mascher T."/>
            <person name="Medema M.H."/>
            <person name="Devos D.P."/>
            <person name="Kaster A.-K."/>
            <person name="Ovreas L."/>
            <person name="Rohde M."/>
            <person name="Galperin M.Y."/>
            <person name="Jogler C."/>
        </authorList>
    </citation>
    <scope>NUCLEOTIDE SEQUENCE [LARGE SCALE GENOMIC DNA]</scope>
    <source>
        <strain evidence="2 3">Enr13</strain>
    </source>
</reference>
<evidence type="ECO:0000256" key="1">
    <source>
        <dbReference type="SAM" id="MobiDB-lite"/>
    </source>
</evidence>
<dbReference type="EMBL" id="CP037423">
    <property type="protein sequence ID" value="QDV46423.1"/>
    <property type="molecule type" value="Genomic_DNA"/>
</dbReference>
<dbReference type="Proteomes" id="UP000319004">
    <property type="component" value="Chromosome"/>
</dbReference>
<protein>
    <submittedName>
        <fullName evidence="2">Uncharacterized protein</fullName>
    </submittedName>
</protein>
<name>A0A518HZZ3_9BACT</name>
<feature type="region of interest" description="Disordered" evidence="1">
    <location>
        <begin position="75"/>
        <end position="106"/>
    </location>
</feature>
<sequence length="179" mass="19583">MIHASFPGSALRRERYVSGRARALRSVGKNAQAGEFAGCRSSGIGRANGEPLAVRPRAGAWMPGRLRVAAHSPNRHPACALPLQPRQKQKRNRSRRRASPGNGGRMLRLRSQRVWRGPQPQCVPRRGTSIVSVAELIVAEVVNTFASRRPVSAEGRLNRAFVLALPIRTSQQCLEKPGS</sequence>
<feature type="compositionally biased region" description="Basic residues" evidence="1">
    <location>
        <begin position="87"/>
        <end position="98"/>
    </location>
</feature>
<accession>A0A518HZZ3</accession>
<dbReference type="KEGG" id="snep:Enr13x_63320"/>
<evidence type="ECO:0000313" key="2">
    <source>
        <dbReference type="EMBL" id="QDV46423.1"/>
    </source>
</evidence>
<dbReference type="AlphaFoldDB" id="A0A518HZZ3"/>
<proteinExistence type="predicted"/>
<keyword evidence="3" id="KW-1185">Reference proteome</keyword>